<dbReference type="EMBL" id="JBBFKC010000004">
    <property type="protein sequence ID" value="MEJ3690643.1"/>
    <property type="molecule type" value="Genomic_DNA"/>
</dbReference>
<proteinExistence type="predicted"/>
<reference evidence="1 2" key="1">
    <citation type="submission" date="2024-03" db="EMBL/GenBank/DDBJ databases">
        <authorList>
            <person name="Plomp N."/>
            <person name="Harmsen H.J."/>
        </authorList>
    </citation>
    <scope>NUCLEOTIDE SEQUENCE [LARGE SCALE GENOMIC DNA]</scope>
    <source>
        <strain evidence="1 2">HTF-76H</strain>
    </source>
</reference>
<dbReference type="AlphaFoldDB" id="A0AB35XWU5"/>
<dbReference type="Proteomes" id="UP001379600">
    <property type="component" value="Unassembled WGS sequence"/>
</dbReference>
<name>A0AB35XWU5_9FIRM</name>
<evidence type="ECO:0000313" key="1">
    <source>
        <dbReference type="EMBL" id="MEJ3690643.1"/>
    </source>
</evidence>
<dbReference type="RefSeq" id="WP_337678994.1">
    <property type="nucleotide sequence ID" value="NZ_JBBFKB010000102.1"/>
</dbReference>
<gene>
    <name evidence="1" type="ORF">WF787_05290</name>
</gene>
<sequence>MKTLKVRLTFTEPLLGTWPANQNVAREYIASKGPDAATIEDEVAALGADAAADKAMTVFPRNEAGQPILYDYQVKGFFKDSCGMLGRIGGKDEKGKKKAVNESGKLTAYKKIIDGLIFVGPRQIPLILNGEMTECQRPLRAQTAQGERVSLANSEQIPAGSTCEFEITCMDDAHEKAVLEWLDYGKLRGLGQWRNSGKGRFTYELLG</sequence>
<comment type="caution">
    <text evidence="1">The sequence shown here is derived from an EMBL/GenBank/DDBJ whole genome shotgun (WGS) entry which is preliminary data.</text>
</comment>
<protein>
    <submittedName>
        <fullName evidence="1">Uncharacterized protein</fullName>
    </submittedName>
</protein>
<evidence type="ECO:0000313" key="2">
    <source>
        <dbReference type="Proteomes" id="UP001379600"/>
    </source>
</evidence>
<keyword evidence="2" id="KW-1185">Reference proteome</keyword>
<accession>A0AB35XWU5</accession>
<organism evidence="1 2">
    <name type="scientific">Faecalibacterium taiwanense</name>
    <dbReference type="NCBI Taxonomy" id="3030638"/>
    <lineage>
        <taxon>Bacteria</taxon>
        <taxon>Bacillati</taxon>
        <taxon>Bacillota</taxon>
        <taxon>Clostridia</taxon>
        <taxon>Eubacteriales</taxon>
        <taxon>Oscillospiraceae</taxon>
        <taxon>Faecalibacterium</taxon>
    </lineage>
</organism>